<protein>
    <submittedName>
        <fullName evidence="1">Aldo/keto reductase</fullName>
    </submittedName>
</protein>
<organism evidence="1 2">
    <name type="scientific">Anoxybacterium hadale</name>
    <dbReference type="NCBI Taxonomy" id="3408580"/>
    <lineage>
        <taxon>Bacteria</taxon>
        <taxon>Bacillati</taxon>
        <taxon>Bacillota</taxon>
        <taxon>Clostridia</taxon>
        <taxon>Peptostreptococcales</taxon>
        <taxon>Anaerovoracaceae</taxon>
        <taxon>Anoxybacterium</taxon>
    </lineage>
</organism>
<dbReference type="Proteomes" id="UP000594014">
    <property type="component" value="Chromosome"/>
</dbReference>
<keyword evidence="2" id="KW-1185">Reference proteome</keyword>
<dbReference type="EMBL" id="CP042469">
    <property type="protein sequence ID" value="QOX64469.1"/>
    <property type="molecule type" value="Genomic_DNA"/>
</dbReference>
<reference evidence="1" key="1">
    <citation type="submission" date="2019-08" db="EMBL/GenBank/DDBJ databases">
        <title>Genome sequence of Clostridiales bacterium MT110.</title>
        <authorList>
            <person name="Cao J."/>
        </authorList>
    </citation>
    <scope>NUCLEOTIDE SEQUENCE</scope>
    <source>
        <strain evidence="1">MT110</strain>
    </source>
</reference>
<sequence length="378" mass="43071">MKYRTFMKTGERISLLGFGTMRLPIVDSDFSNIDEAEAIRMIRSAIDSGVNYVDTAYMYHNGFSEVVTGKALKDGYREKVFLADKMPVWFAKTEQDIEKIFNEQLKRLDVDCIDMYLVHNITGPIWNRVKKFNTLAFLEKKKAEGKIKHIGFSFHDEYPLFEEVIKAYPWDFCQIQLNFMDADFQAGVKGLKLAGSMNIPVVIMEPLKGGKLTDKLPESIQAYWDQAPVKRTPAEWALRWVADFPEVLTILSGMSTREQVEENIRIMNEADPNSLSEKELEIVAKVSGEYNSLIQYSCTGCKYCMPCPVNVNIPETIGYYNDWFLFDGNPKISADFNMWISPKARPSLCVGCKACEGHCPQQLPISEVMKKAATLFEA</sequence>
<accession>A0ACD1ADU2</accession>
<evidence type="ECO:0000313" key="2">
    <source>
        <dbReference type="Proteomes" id="UP000594014"/>
    </source>
</evidence>
<evidence type="ECO:0000313" key="1">
    <source>
        <dbReference type="EMBL" id="QOX64469.1"/>
    </source>
</evidence>
<gene>
    <name evidence="1" type="ORF">FRZ06_14530</name>
</gene>
<name>A0ACD1ADU2_9FIRM</name>
<proteinExistence type="predicted"/>